<dbReference type="Proteomes" id="UP000195607">
    <property type="component" value="Chromosome I"/>
</dbReference>
<reference evidence="5" key="2">
    <citation type="submission" date="2016-06" db="EMBL/GenBank/DDBJ databases">
        <authorList>
            <person name="Toshchakov V.S."/>
        </authorList>
    </citation>
    <scope>NUCLEOTIDE SEQUENCE [LARGE SCALE GENOMIC DNA]</scope>
    <source>
        <strain>PM4 (JCM 30641</strain>
        <strain evidence="5">\VKM B-2940)</strain>
    </source>
</reference>
<dbReference type="PANTHER" id="PTHR34236">
    <property type="entry name" value="DIMETHYL SULFOXIDE REDUCTASE TRANSCRIPTIONAL ACTIVATOR"/>
    <property type="match status" value="1"/>
</dbReference>
<evidence type="ECO:0000313" key="4">
    <source>
        <dbReference type="EMBL" id="SJK85360.1"/>
    </source>
</evidence>
<evidence type="ECO:0000259" key="2">
    <source>
        <dbReference type="Pfam" id="PF24280"/>
    </source>
</evidence>
<evidence type="ECO:0000313" key="6">
    <source>
        <dbReference type="Proteomes" id="UP000195607"/>
    </source>
</evidence>
<feature type="domain" description="HVO-A0563 N-terminal" evidence="2">
    <location>
        <begin position="7"/>
        <end position="145"/>
    </location>
</feature>
<keyword evidence="5" id="KW-1185">Reference proteome</keyword>
<dbReference type="PANTHER" id="PTHR34236:SF1">
    <property type="entry name" value="DIMETHYL SULFOXIDE REDUCTASE TRANSCRIPTIONAL ACTIVATOR"/>
    <property type="match status" value="1"/>
</dbReference>
<name>A0A1N5W0C6_9ARCH</name>
<dbReference type="RefSeq" id="WP_077076538.1">
    <property type="nucleotide sequence ID" value="NZ_LT671858.1"/>
</dbReference>
<reference evidence="3 6" key="1">
    <citation type="submission" date="2016-04" db="EMBL/GenBank/DDBJ databases">
        <authorList>
            <person name="Evans L.H."/>
            <person name="Alamgir A."/>
            <person name="Owens N."/>
            <person name="Weber N.D."/>
            <person name="Virtaneva K."/>
            <person name="Barbian K."/>
            <person name="Babar A."/>
            <person name="Rosenke K."/>
        </authorList>
    </citation>
    <scope>NUCLEOTIDE SEQUENCE [LARGE SCALE GENOMIC DNA]</scope>
    <source>
        <strain evidence="3">S5</strain>
        <strain evidence="6">S5(T) (JCM 30642 \VKM B-2941)</strain>
    </source>
</reference>
<dbReference type="InterPro" id="IPR007050">
    <property type="entry name" value="HTH_bacterioopsin"/>
</dbReference>
<dbReference type="STRING" id="1673428.CPM_1571"/>
<organism evidence="3 6">
    <name type="scientific">Cuniculiplasma divulgatum</name>
    <dbReference type="NCBI Taxonomy" id="1673428"/>
    <lineage>
        <taxon>Archaea</taxon>
        <taxon>Methanobacteriati</taxon>
        <taxon>Thermoplasmatota</taxon>
        <taxon>Thermoplasmata</taxon>
        <taxon>Thermoplasmatales</taxon>
        <taxon>Cuniculiplasmataceae</taxon>
        <taxon>Cuniculiplasma</taxon>
    </lineage>
</organism>
<evidence type="ECO:0000313" key="3">
    <source>
        <dbReference type="EMBL" id="SIM78200.1"/>
    </source>
</evidence>
<proteinExistence type="predicted"/>
<evidence type="ECO:0000259" key="1">
    <source>
        <dbReference type="Pfam" id="PF04967"/>
    </source>
</evidence>
<dbReference type="EMBL" id="LT719092">
    <property type="protein sequence ID" value="SJK85360.1"/>
    <property type="molecule type" value="Genomic_DNA"/>
</dbReference>
<dbReference type="Proteomes" id="UP000187822">
    <property type="component" value="Chromosome I"/>
</dbReference>
<protein>
    <submittedName>
        <fullName evidence="3">Predicted transcriptional regulator with C-terminal HTH-like domain</fullName>
    </submittedName>
</protein>
<dbReference type="OrthoDB" id="56014at2157"/>
<accession>A0A1N5W0C6</accession>
<feature type="domain" description="HTH bat-type" evidence="1">
    <location>
        <begin position="163"/>
        <end position="214"/>
    </location>
</feature>
<sequence>MRQIDLVIDNHLAFNQLSKDFANIKFLRWCNSNIDYLEFYGKNNDLKALEDEFANIEQKLGTTIVYRENKEGKVELMMKCRCSIQNSSIRIAESLYSLWKGPVVYDNGLETITLIVIETGTIEKLIQAFEKYGEVKIKKSKSIHPETLRSVSTVSVSDIFSDLTVKQAKIMQIALANGYFKIPKATEIESLARIVSLSESTVEEHLNKAKNRILNNISPFLELFFLSEQE</sequence>
<dbReference type="InterPro" id="IPR056531">
    <property type="entry name" value="HVO_A0563_N"/>
</dbReference>
<dbReference type="Pfam" id="PF04967">
    <property type="entry name" value="HTH_10"/>
    <property type="match status" value="1"/>
</dbReference>
<evidence type="ECO:0000313" key="5">
    <source>
        <dbReference type="Proteomes" id="UP000187822"/>
    </source>
</evidence>
<dbReference type="Pfam" id="PF24280">
    <property type="entry name" value="HVO_A0563_N"/>
    <property type="match status" value="1"/>
</dbReference>
<gene>
    <name evidence="4" type="ORF">CPM_1571</name>
    <name evidence="3" type="ORF">CSP5_1581</name>
</gene>
<dbReference type="EMBL" id="LT671858">
    <property type="protein sequence ID" value="SIM78200.1"/>
    <property type="molecule type" value="Genomic_DNA"/>
</dbReference>
<dbReference type="AlphaFoldDB" id="A0A1N5W0C6"/>
<reference evidence="4" key="3">
    <citation type="submission" date="2016-06" db="EMBL/GenBank/DDBJ databases">
        <authorList>
            <person name="Olsen C.W."/>
            <person name="Carey S."/>
            <person name="Hinshaw L."/>
            <person name="Karasin A.I."/>
        </authorList>
    </citation>
    <scope>NUCLEOTIDE SEQUENCE [LARGE SCALE GENOMIC DNA]</scope>
    <source>
        <strain evidence="4">PM4</strain>
    </source>
</reference>
<dbReference type="KEGG" id="cdiv:CPM_1571"/>
<dbReference type="GeneID" id="41588822"/>